<name>A0AAV2B7W3_9ARAC</name>
<gene>
    <name evidence="1" type="ORF">LARSCL_LOCUS17229</name>
</gene>
<dbReference type="AlphaFoldDB" id="A0AAV2B7W3"/>
<evidence type="ECO:0000313" key="1">
    <source>
        <dbReference type="EMBL" id="CAL1291689.1"/>
    </source>
</evidence>
<accession>A0AAV2B7W3</accession>
<evidence type="ECO:0000313" key="2">
    <source>
        <dbReference type="Proteomes" id="UP001497382"/>
    </source>
</evidence>
<organism evidence="1 2">
    <name type="scientific">Larinioides sclopetarius</name>
    <dbReference type="NCBI Taxonomy" id="280406"/>
    <lineage>
        <taxon>Eukaryota</taxon>
        <taxon>Metazoa</taxon>
        <taxon>Ecdysozoa</taxon>
        <taxon>Arthropoda</taxon>
        <taxon>Chelicerata</taxon>
        <taxon>Arachnida</taxon>
        <taxon>Araneae</taxon>
        <taxon>Araneomorphae</taxon>
        <taxon>Entelegynae</taxon>
        <taxon>Araneoidea</taxon>
        <taxon>Araneidae</taxon>
        <taxon>Larinioides</taxon>
    </lineage>
</organism>
<comment type="caution">
    <text evidence="1">The sequence shown here is derived from an EMBL/GenBank/DDBJ whole genome shotgun (WGS) entry which is preliminary data.</text>
</comment>
<proteinExistence type="predicted"/>
<dbReference type="EMBL" id="CAXIEN010000290">
    <property type="protein sequence ID" value="CAL1291689.1"/>
    <property type="molecule type" value="Genomic_DNA"/>
</dbReference>
<dbReference type="Proteomes" id="UP001497382">
    <property type="component" value="Unassembled WGS sequence"/>
</dbReference>
<sequence>GDLFQKRWILGWCWGGHRPRVLFFGLFSAEFVFYAKNAIKRDVTRPACVNSVVSYAVSKF</sequence>
<reference evidence="1 2" key="1">
    <citation type="submission" date="2024-04" db="EMBL/GenBank/DDBJ databases">
        <authorList>
            <person name="Rising A."/>
            <person name="Reimegard J."/>
            <person name="Sonavane S."/>
            <person name="Akerstrom W."/>
            <person name="Nylinder S."/>
            <person name="Hedman E."/>
            <person name="Kallberg Y."/>
        </authorList>
    </citation>
    <scope>NUCLEOTIDE SEQUENCE [LARGE SCALE GENOMIC DNA]</scope>
</reference>
<protein>
    <submittedName>
        <fullName evidence="1">Uncharacterized protein</fullName>
    </submittedName>
</protein>
<feature type="non-terminal residue" evidence="1">
    <location>
        <position position="1"/>
    </location>
</feature>
<keyword evidence="2" id="KW-1185">Reference proteome</keyword>